<feature type="domain" description="HTH cro/C1-type" evidence="1">
    <location>
        <begin position="21"/>
        <end position="57"/>
    </location>
</feature>
<dbReference type="PROSITE" id="PS50943">
    <property type="entry name" value="HTH_CROC1"/>
    <property type="match status" value="1"/>
</dbReference>
<dbReference type="SUPFAM" id="SSF47413">
    <property type="entry name" value="lambda repressor-like DNA-binding domains"/>
    <property type="match status" value="1"/>
</dbReference>
<dbReference type="Proteomes" id="UP000192445">
    <property type="component" value="Chromosome"/>
</dbReference>
<proteinExistence type="predicted"/>
<dbReference type="STRING" id="1935.B1H20_09000"/>
<organism evidence="2 3">
    <name type="scientific">Streptomyces violaceoruber</name>
    <dbReference type="NCBI Taxonomy" id="1935"/>
    <lineage>
        <taxon>Bacteria</taxon>
        <taxon>Bacillati</taxon>
        <taxon>Actinomycetota</taxon>
        <taxon>Actinomycetes</taxon>
        <taxon>Kitasatosporales</taxon>
        <taxon>Streptomycetaceae</taxon>
        <taxon>Streptomyces</taxon>
        <taxon>Streptomyces violaceoruber group</taxon>
    </lineage>
</organism>
<dbReference type="EMBL" id="CP020570">
    <property type="protein sequence ID" value="ARF61529.1"/>
    <property type="molecule type" value="Genomic_DNA"/>
</dbReference>
<dbReference type="Pfam" id="PF19054">
    <property type="entry name" value="DUF5753"/>
    <property type="match status" value="1"/>
</dbReference>
<dbReference type="InterPro" id="IPR043917">
    <property type="entry name" value="DUF5753"/>
</dbReference>
<protein>
    <submittedName>
        <fullName evidence="2">Transcriptional regulator</fullName>
    </submittedName>
</protein>
<accession>A0A1V0U8K9</accession>
<dbReference type="CDD" id="cd00093">
    <property type="entry name" value="HTH_XRE"/>
    <property type="match status" value="1"/>
</dbReference>
<dbReference type="KEGG" id="svu:B1H20_09000"/>
<dbReference type="InterPro" id="IPR010982">
    <property type="entry name" value="Lambda_DNA-bd_dom_sf"/>
</dbReference>
<dbReference type="AlphaFoldDB" id="A0A1V0U8K9"/>
<evidence type="ECO:0000313" key="2">
    <source>
        <dbReference type="EMBL" id="ARF61529.1"/>
    </source>
</evidence>
<dbReference type="Pfam" id="PF13560">
    <property type="entry name" value="HTH_31"/>
    <property type="match status" value="1"/>
</dbReference>
<gene>
    <name evidence="2" type="ORF">B1H20_09000</name>
</gene>
<evidence type="ECO:0000259" key="1">
    <source>
        <dbReference type="PROSITE" id="PS50943"/>
    </source>
</evidence>
<dbReference type="RefSeq" id="WP_030291831.1">
    <property type="nucleotide sequence ID" value="NZ_CP020570.1"/>
</dbReference>
<dbReference type="OrthoDB" id="2897536at2"/>
<dbReference type="InterPro" id="IPR001387">
    <property type="entry name" value="Cro/C1-type_HTH"/>
</dbReference>
<dbReference type="Gene3D" id="1.10.260.40">
    <property type="entry name" value="lambda repressor-like DNA-binding domains"/>
    <property type="match status" value="1"/>
</dbReference>
<name>A0A1V0U8K9_STRVN</name>
<dbReference type="GO" id="GO:0003677">
    <property type="term" value="F:DNA binding"/>
    <property type="evidence" value="ECO:0007669"/>
    <property type="project" value="InterPro"/>
</dbReference>
<reference evidence="2 3" key="1">
    <citation type="submission" date="2017-03" db="EMBL/GenBank/DDBJ databases">
        <title>Complete Genome Sequence of a natural compounds producer, Streptomyces violaceus S21.</title>
        <authorList>
            <person name="Zhong C."/>
            <person name="Zhao Z."/>
            <person name="Fu J."/>
            <person name="Zong G."/>
            <person name="Qin R."/>
            <person name="Cao G."/>
        </authorList>
    </citation>
    <scope>NUCLEOTIDE SEQUENCE [LARGE SCALE GENOMIC DNA]</scope>
    <source>
        <strain evidence="2 3">S21</strain>
    </source>
</reference>
<sequence>MANIQKLDPDASPLDFYGGELRRLREAARLTQPQLGDMIYCTGSLIGQVETTKKIPTRDFSERVDAALRTDGMFSRLVGLVLRSQLPPWFLEYADMETKAAYISTYQAQLVHGLLQTEEYARAVLATGMPEDLDGLLAARMERQRVLRKKNPPLALVILDEAVLYRPIGGEAVMRAQLQKLLDFAHHRWVRIQVLPFEAGEHASLAGSFTGMRFTNDPDVVYTEDLISGHMTANPKTVREGSLRYAHLQATALSVEKSVERISHVMKERYGVRP</sequence>
<evidence type="ECO:0000313" key="3">
    <source>
        <dbReference type="Proteomes" id="UP000192445"/>
    </source>
</evidence>